<dbReference type="STRING" id="1406858.GCA_000710895_01361"/>
<reference evidence="2 3" key="1">
    <citation type="submission" date="2018-06" db="EMBL/GenBank/DDBJ databases">
        <authorList>
            <consortium name="Pathogen Informatics"/>
            <person name="Doyle S."/>
        </authorList>
    </citation>
    <scope>NUCLEOTIDE SEQUENCE [LARGE SCALE GENOMIC DNA]</scope>
    <source>
        <strain evidence="2 3">NCTC1934</strain>
    </source>
</reference>
<gene>
    <name evidence="2" type="ORF">NCTC1934_00616</name>
</gene>
<sequence>MEDGVGNPIRLYMSMSVDGYIAGPDDRPGQELGRGGGRLFNWRDDRNSEGPSGEVYREAMATGAVISGRRTFELARRWQGDHHDGVPIFVLTHRVDDGDAPPGPARGRPTPFRPPRWSAHRTRPGPTARGPRRHAPPLSSASTRGGRVKTLFVSYRVTDLDRSLDFYTALGYVELGRVAVGDGSLLVILRFPDEPAASLELVHRPAGGIPGRPAGSENIVAHRPGRLPHRAGGMAARTSGRHHGRGLALNGRGQRL</sequence>
<protein>
    <recommendedName>
        <fullName evidence="4">Dihydrofolate reductase</fullName>
    </recommendedName>
</protein>
<dbReference type="Gene3D" id="3.40.430.10">
    <property type="entry name" value="Dihydrofolate Reductase, subunit A"/>
    <property type="match status" value="1"/>
</dbReference>
<dbReference type="Proteomes" id="UP000255467">
    <property type="component" value="Unassembled WGS sequence"/>
</dbReference>
<dbReference type="AlphaFoldDB" id="A0A378Y9F2"/>
<dbReference type="SUPFAM" id="SSF54593">
    <property type="entry name" value="Glyoxalase/Bleomycin resistance protein/Dihydroxybiphenyl dioxygenase"/>
    <property type="match status" value="1"/>
</dbReference>
<proteinExistence type="predicted"/>
<feature type="region of interest" description="Disordered" evidence="1">
    <location>
        <begin position="224"/>
        <end position="256"/>
    </location>
</feature>
<organism evidence="2 3">
    <name type="scientific">Nocardia otitidiscaviarum</name>
    <dbReference type="NCBI Taxonomy" id="1823"/>
    <lineage>
        <taxon>Bacteria</taxon>
        <taxon>Bacillati</taxon>
        <taxon>Actinomycetota</taxon>
        <taxon>Actinomycetes</taxon>
        <taxon>Mycobacteriales</taxon>
        <taxon>Nocardiaceae</taxon>
        <taxon>Nocardia</taxon>
    </lineage>
</organism>
<evidence type="ECO:0008006" key="4">
    <source>
        <dbReference type="Google" id="ProtNLM"/>
    </source>
</evidence>
<accession>A0A378Y9F2</accession>
<evidence type="ECO:0000313" key="3">
    <source>
        <dbReference type="Proteomes" id="UP000255467"/>
    </source>
</evidence>
<dbReference type="InterPro" id="IPR024072">
    <property type="entry name" value="DHFR-like_dom_sf"/>
</dbReference>
<dbReference type="Gene3D" id="3.10.180.10">
    <property type="entry name" value="2,3-Dihydroxybiphenyl 1,2-Dioxygenase, domain 1"/>
    <property type="match status" value="1"/>
</dbReference>
<feature type="region of interest" description="Disordered" evidence="1">
    <location>
        <begin position="95"/>
        <end position="144"/>
    </location>
</feature>
<dbReference type="SUPFAM" id="SSF53597">
    <property type="entry name" value="Dihydrofolate reductase-like"/>
    <property type="match status" value="1"/>
</dbReference>
<dbReference type="InterPro" id="IPR029068">
    <property type="entry name" value="Glyas_Bleomycin-R_OHBP_Dase"/>
</dbReference>
<feature type="region of interest" description="Disordered" evidence="1">
    <location>
        <begin position="22"/>
        <end position="53"/>
    </location>
</feature>
<evidence type="ECO:0000256" key="1">
    <source>
        <dbReference type="SAM" id="MobiDB-lite"/>
    </source>
</evidence>
<name>A0A378Y9F2_9NOCA</name>
<evidence type="ECO:0000313" key="2">
    <source>
        <dbReference type="EMBL" id="SUA73180.1"/>
    </source>
</evidence>
<dbReference type="EMBL" id="UGRY01000002">
    <property type="protein sequence ID" value="SUA73180.1"/>
    <property type="molecule type" value="Genomic_DNA"/>
</dbReference>
<keyword evidence="3" id="KW-1185">Reference proteome</keyword>